<comment type="caution">
    <text evidence="2">The sequence shown here is derived from an EMBL/GenBank/DDBJ whole genome shotgun (WGS) entry which is preliminary data.</text>
</comment>
<organism evidence="2 3">
    <name type="scientific">Aureibacillus halotolerans</name>
    <dbReference type="NCBI Taxonomy" id="1508390"/>
    <lineage>
        <taxon>Bacteria</taxon>
        <taxon>Bacillati</taxon>
        <taxon>Bacillota</taxon>
        <taxon>Bacilli</taxon>
        <taxon>Bacillales</taxon>
        <taxon>Bacillaceae</taxon>
        <taxon>Aureibacillus</taxon>
    </lineage>
</organism>
<accession>A0A4R6TU32</accession>
<feature type="transmembrane region" description="Helical" evidence="1">
    <location>
        <begin position="39"/>
        <end position="60"/>
    </location>
</feature>
<evidence type="ECO:0000256" key="1">
    <source>
        <dbReference type="SAM" id="Phobius"/>
    </source>
</evidence>
<feature type="transmembrane region" description="Helical" evidence="1">
    <location>
        <begin position="164"/>
        <end position="190"/>
    </location>
</feature>
<name>A0A4R6TU32_9BACI</name>
<reference evidence="2 3" key="1">
    <citation type="submission" date="2019-03" db="EMBL/GenBank/DDBJ databases">
        <title>Genomic Encyclopedia of Type Strains, Phase IV (KMG-IV): sequencing the most valuable type-strain genomes for metagenomic binning, comparative biology and taxonomic classification.</title>
        <authorList>
            <person name="Goeker M."/>
        </authorList>
    </citation>
    <scope>NUCLEOTIDE SEQUENCE [LARGE SCALE GENOMIC DNA]</scope>
    <source>
        <strain evidence="2 3">DSM 28697</strain>
    </source>
</reference>
<feature type="transmembrane region" description="Helical" evidence="1">
    <location>
        <begin position="67"/>
        <end position="87"/>
    </location>
</feature>
<feature type="transmembrane region" description="Helical" evidence="1">
    <location>
        <begin position="107"/>
        <end position="130"/>
    </location>
</feature>
<evidence type="ECO:0000313" key="3">
    <source>
        <dbReference type="Proteomes" id="UP000295632"/>
    </source>
</evidence>
<dbReference type="AlphaFoldDB" id="A0A4R6TU32"/>
<evidence type="ECO:0000313" key="2">
    <source>
        <dbReference type="EMBL" id="TDQ37210.1"/>
    </source>
</evidence>
<sequence length="192" mass="20732">MQATNQRMELTMVCGGILGVLASFYAVFFSLVSDSYGVGSVWFVGVFGGILGIIGGIAIAKGYKQGFWLVSLSVIVGALGIGAIYIVPASLQLTGCLLWRIRFNERTPFSVISVLLLVLSVVLLCGMFFADWHLSGYGVMIVWIVFVAPIVGFLLSMFGKENAWQWIGLAGNFTAILVCSGFAFLDLLYIGF</sequence>
<feature type="transmembrane region" description="Helical" evidence="1">
    <location>
        <begin position="12"/>
        <end position="33"/>
    </location>
</feature>
<dbReference type="RefSeq" id="WP_133581405.1">
    <property type="nucleotide sequence ID" value="NZ_SNYJ01000014.1"/>
</dbReference>
<keyword evidence="3" id="KW-1185">Reference proteome</keyword>
<dbReference type="EMBL" id="SNYJ01000014">
    <property type="protein sequence ID" value="TDQ37210.1"/>
    <property type="molecule type" value="Genomic_DNA"/>
</dbReference>
<gene>
    <name evidence="2" type="ORF">EV213_11491</name>
</gene>
<keyword evidence="1" id="KW-0472">Membrane</keyword>
<proteinExistence type="predicted"/>
<protein>
    <submittedName>
        <fullName evidence="2">Uncharacterized protein</fullName>
    </submittedName>
</protein>
<dbReference type="Proteomes" id="UP000295632">
    <property type="component" value="Unassembled WGS sequence"/>
</dbReference>
<feature type="transmembrane region" description="Helical" evidence="1">
    <location>
        <begin position="137"/>
        <end position="158"/>
    </location>
</feature>
<keyword evidence="1" id="KW-1133">Transmembrane helix</keyword>
<keyword evidence="1" id="KW-0812">Transmembrane</keyword>